<sequence>MSAFSAILLAWSIVAFATGHVYVQYWRAPPLHFSEWSAFGFGVAIAMLATSLMVRIFDDKALARSISNGMLVASSLVALASLCVRSGLFSATSVLGNSFAGVVDDAALARCFVRPALADFAVASLPGVYQWLKYSCVCLLVLAVMVGVLGATKSTLTRYPRTSLVLMIGFASPFLAWLSLEATAYLFGERLSDIKKFPVWRARASLTASMLIVLAALWFFFALSLLVATLRSLGVEVAWRSSQRGTSQ</sequence>
<evidence type="ECO:0000313" key="2">
    <source>
        <dbReference type="EMBL" id="MDM0043446.1"/>
    </source>
</evidence>
<organism evidence="2 3">
    <name type="scientific">Variovorax dokdonensis</name>
    <dbReference type="NCBI Taxonomy" id="344883"/>
    <lineage>
        <taxon>Bacteria</taxon>
        <taxon>Pseudomonadati</taxon>
        <taxon>Pseudomonadota</taxon>
        <taxon>Betaproteobacteria</taxon>
        <taxon>Burkholderiales</taxon>
        <taxon>Comamonadaceae</taxon>
        <taxon>Variovorax</taxon>
    </lineage>
</organism>
<feature type="transmembrane region" description="Helical" evidence="1">
    <location>
        <begin position="164"/>
        <end position="188"/>
    </location>
</feature>
<dbReference type="Proteomes" id="UP001174908">
    <property type="component" value="Unassembled WGS sequence"/>
</dbReference>
<dbReference type="RefSeq" id="WP_286658556.1">
    <property type="nucleotide sequence ID" value="NZ_JASZYV010000001.1"/>
</dbReference>
<accession>A0ABT7N698</accession>
<comment type="caution">
    <text evidence="2">The sequence shown here is derived from an EMBL/GenBank/DDBJ whole genome shotgun (WGS) entry which is preliminary data.</text>
</comment>
<feature type="transmembrane region" description="Helical" evidence="1">
    <location>
        <begin position="131"/>
        <end position="152"/>
    </location>
</feature>
<gene>
    <name evidence="2" type="ORF">QTH91_03045</name>
</gene>
<dbReference type="EMBL" id="JASZYV010000001">
    <property type="protein sequence ID" value="MDM0043446.1"/>
    <property type="molecule type" value="Genomic_DNA"/>
</dbReference>
<name>A0ABT7N698_9BURK</name>
<keyword evidence="1" id="KW-0472">Membrane</keyword>
<protein>
    <submittedName>
        <fullName evidence="2">Uncharacterized protein</fullName>
    </submittedName>
</protein>
<feature type="transmembrane region" description="Helical" evidence="1">
    <location>
        <begin position="69"/>
        <end position="88"/>
    </location>
</feature>
<feature type="transmembrane region" description="Helical" evidence="1">
    <location>
        <begin position="36"/>
        <end position="57"/>
    </location>
</feature>
<keyword evidence="3" id="KW-1185">Reference proteome</keyword>
<proteinExistence type="predicted"/>
<keyword evidence="1" id="KW-0812">Transmembrane</keyword>
<keyword evidence="1" id="KW-1133">Transmembrane helix</keyword>
<evidence type="ECO:0000256" key="1">
    <source>
        <dbReference type="SAM" id="Phobius"/>
    </source>
</evidence>
<feature type="transmembrane region" description="Helical" evidence="1">
    <location>
        <begin position="208"/>
        <end position="230"/>
    </location>
</feature>
<reference evidence="2" key="1">
    <citation type="submission" date="2023-06" db="EMBL/GenBank/DDBJ databases">
        <authorList>
            <person name="Jiang Y."/>
            <person name="Liu Q."/>
        </authorList>
    </citation>
    <scope>NUCLEOTIDE SEQUENCE</scope>
    <source>
        <strain evidence="2">CGMCC 1.12089</strain>
    </source>
</reference>
<evidence type="ECO:0000313" key="3">
    <source>
        <dbReference type="Proteomes" id="UP001174908"/>
    </source>
</evidence>